<keyword evidence="3 6" id="KW-1015">Disulfide bond</keyword>
<evidence type="ECO:0000256" key="1">
    <source>
        <dbReference type="ARBA" id="ARBA00022490"/>
    </source>
</evidence>
<feature type="disulfide bond" description="Redox-active" evidence="6">
    <location>
        <begin position="272"/>
        <end position="275"/>
    </location>
</feature>
<dbReference type="GO" id="GO:0051082">
    <property type="term" value="F:unfolded protein binding"/>
    <property type="evidence" value="ECO:0007669"/>
    <property type="project" value="UniProtKB-UniRule"/>
</dbReference>
<keyword evidence="2 6" id="KW-0862">Zinc</keyword>
<evidence type="ECO:0000256" key="6">
    <source>
        <dbReference type="HAMAP-Rule" id="MF_00117"/>
    </source>
</evidence>
<dbReference type="PIRSF" id="PIRSF005261">
    <property type="entry name" value="Heat_shock_Hsp33"/>
    <property type="match status" value="1"/>
</dbReference>
<comment type="PTM">
    <text evidence="6">Under oxidizing conditions two disulfide bonds are formed involving the reactive cysteines. Under reducing conditions zinc is bound to the reactive cysteines and the protein is inactive.</text>
</comment>
<reference evidence="7" key="1">
    <citation type="journal article" date="2014" name="Int. J. Syst. Evol. Microbiol.">
        <title>Complete genome sequence of Corynebacterium casei LMG S-19264T (=DSM 44701T), isolated from a smear-ripened cheese.</title>
        <authorList>
            <consortium name="US DOE Joint Genome Institute (JGI-PGF)"/>
            <person name="Walter F."/>
            <person name="Albersmeier A."/>
            <person name="Kalinowski J."/>
            <person name="Ruckert C."/>
        </authorList>
    </citation>
    <scope>NUCLEOTIDE SEQUENCE</scope>
    <source>
        <strain evidence="7">CCM 8433</strain>
    </source>
</reference>
<protein>
    <recommendedName>
        <fullName evidence="6">33 kDa chaperonin</fullName>
    </recommendedName>
    <alternativeName>
        <fullName evidence="6">Heat shock protein 33 homolog</fullName>
        <shortName evidence="6">HSP33</shortName>
    </alternativeName>
</protein>
<dbReference type="NCBIfam" id="NF001033">
    <property type="entry name" value="PRK00114.1"/>
    <property type="match status" value="1"/>
</dbReference>
<dbReference type="HAMAP" id="MF_00117">
    <property type="entry name" value="HslO"/>
    <property type="match status" value="1"/>
</dbReference>
<comment type="caution">
    <text evidence="7">The sequence shown here is derived from an EMBL/GenBank/DDBJ whole genome shotgun (WGS) entry which is preliminary data.</text>
</comment>
<dbReference type="GO" id="GO:0005737">
    <property type="term" value="C:cytoplasm"/>
    <property type="evidence" value="ECO:0007669"/>
    <property type="project" value="UniProtKB-SubCell"/>
</dbReference>
<comment type="similarity">
    <text evidence="6">Belongs to the HSP33 family.</text>
</comment>
<dbReference type="InterPro" id="IPR016153">
    <property type="entry name" value="Heat_shock_Hsp33_N"/>
</dbReference>
<dbReference type="PANTHER" id="PTHR30111:SF1">
    <property type="entry name" value="33 KDA CHAPERONIN"/>
    <property type="match status" value="1"/>
</dbReference>
<dbReference type="PANTHER" id="PTHR30111">
    <property type="entry name" value="33 KDA CHAPERONIN"/>
    <property type="match status" value="1"/>
</dbReference>
<dbReference type="AlphaFoldDB" id="A0A917N5A1"/>
<keyword evidence="1 6" id="KW-0963">Cytoplasm</keyword>
<comment type="subcellular location">
    <subcellularLocation>
        <location evidence="6">Cytoplasm</location>
    </subcellularLocation>
</comment>
<organism evidence="7 8">
    <name type="scientific">Enterococcus alcedinis</name>
    <dbReference type="NCBI Taxonomy" id="1274384"/>
    <lineage>
        <taxon>Bacteria</taxon>
        <taxon>Bacillati</taxon>
        <taxon>Bacillota</taxon>
        <taxon>Bacilli</taxon>
        <taxon>Lactobacillales</taxon>
        <taxon>Enterococcaceae</taxon>
        <taxon>Enterococcus</taxon>
    </lineage>
</organism>
<dbReference type="GO" id="GO:0044183">
    <property type="term" value="F:protein folding chaperone"/>
    <property type="evidence" value="ECO:0007669"/>
    <property type="project" value="TreeGrafter"/>
</dbReference>
<dbReference type="InterPro" id="IPR000397">
    <property type="entry name" value="Heat_shock_Hsp33"/>
</dbReference>
<dbReference type="InterPro" id="IPR016154">
    <property type="entry name" value="Heat_shock_Hsp33_C"/>
</dbReference>
<keyword evidence="4 6" id="KW-0143">Chaperone</keyword>
<dbReference type="Gene3D" id="3.90.1280.10">
    <property type="entry name" value="HSP33 redox switch-like"/>
    <property type="match status" value="1"/>
</dbReference>
<dbReference type="SUPFAM" id="SSF118352">
    <property type="entry name" value="HSP33 redox switch-like"/>
    <property type="match status" value="1"/>
</dbReference>
<evidence type="ECO:0000256" key="3">
    <source>
        <dbReference type="ARBA" id="ARBA00023157"/>
    </source>
</evidence>
<proteinExistence type="inferred from homology"/>
<comment type="function">
    <text evidence="6">Redox regulated molecular chaperone. Protects both thermally unfolding and oxidatively damaged proteins from irreversible aggregation. Plays an important role in the bacterial defense system toward oxidative stress.</text>
</comment>
<dbReference type="SUPFAM" id="SSF64397">
    <property type="entry name" value="Hsp33 domain"/>
    <property type="match status" value="1"/>
</dbReference>
<keyword evidence="8" id="KW-1185">Reference proteome</keyword>
<dbReference type="Pfam" id="PF01430">
    <property type="entry name" value="HSP33"/>
    <property type="match status" value="1"/>
</dbReference>
<dbReference type="EMBL" id="BMDT01000013">
    <property type="protein sequence ID" value="GGI66590.1"/>
    <property type="molecule type" value="Genomic_DNA"/>
</dbReference>
<evidence type="ECO:0000313" key="7">
    <source>
        <dbReference type="EMBL" id="GGI66590.1"/>
    </source>
</evidence>
<evidence type="ECO:0000256" key="4">
    <source>
        <dbReference type="ARBA" id="ARBA00023186"/>
    </source>
</evidence>
<evidence type="ECO:0000256" key="5">
    <source>
        <dbReference type="ARBA" id="ARBA00023284"/>
    </source>
</evidence>
<keyword evidence="5 6" id="KW-0676">Redox-active center</keyword>
<reference evidence="7" key="2">
    <citation type="submission" date="2020-09" db="EMBL/GenBank/DDBJ databases">
        <authorList>
            <person name="Sun Q."/>
            <person name="Sedlacek I."/>
        </authorList>
    </citation>
    <scope>NUCLEOTIDE SEQUENCE</scope>
    <source>
        <strain evidence="7">CCM 8433</strain>
    </source>
</reference>
<feature type="disulfide bond" description="Redox-active" evidence="6">
    <location>
        <begin position="239"/>
        <end position="241"/>
    </location>
</feature>
<gene>
    <name evidence="6 7" type="primary">hslO</name>
    <name evidence="7" type="ORF">GCM10011482_22440</name>
</gene>
<dbReference type="Gene3D" id="3.55.30.10">
    <property type="entry name" value="Hsp33 domain"/>
    <property type="match status" value="1"/>
</dbReference>
<name>A0A917N5A1_9ENTE</name>
<dbReference type="GO" id="GO:0042026">
    <property type="term" value="P:protein refolding"/>
    <property type="evidence" value="ECO:0007669"/>
    <property type="project" value="TreeGrafter"/>
</dbReference>
<dbReference type="CDD" id="cd00498">
    <property type="entry name" value="Hsp33"/>
    <property type="match status" value="1"/>
</dbReference>
<dbReference type="Proteomes" id="UP000622610">
    <property type="component" value="Unassembled WGS sequence"/>
</dbReference>
<dbReference type="RefSeq" id="WP_188368418.1">
    <property type="nucleotide sequence ID" value="NZ_BMDT01000013.1"/>
</dbReference>
<accession>A0A917N5A1</accession>
<sequence length="298" mass="32217">MKDYITKALVYDGYIRAYAINATETVTEAQKRHDTWHSSSAALGRALIGTLLLSSADLKTDGDRLTVKIQGNGPGGAIIVDGDANGNVKGYIQNPHVSIPSNEHGKIDVRGVVGTEGIFSVIKDLGLKEPFSGQVPIVSGELGEDFTYYLAASEQIPSAVGLSVLVDKDETIKAAGGFMIQVLPGADEVVLAKLEERLAQLPRVSDLIDSGKTPEELLEVIFEGERMLFLEEQPVQFSCDCSKEKFSRAILTLGTSEIQAMIDEDQGAETVCSFCNNKYHFDESDLTDLIEEITGGKK</sequence>
<evidence type="ECO:0000256" key="2">
    <source>
        <dbReference type="ARBA" id="ARBA00022833"/>
    </source>
</evidence>
<evidence type="ECO:0000313" key="8">
    <source>
        <dbReference type="Proteomes" id="UP000622610"/>
    </source>
</evidence>